<dbReference type="Gene3D" id="3.40.50.450">
    <property type="match status" value="1"/>
</dbReference>
<dbReference type="InterPro" id="IPR021826">
    <property type="entry name" value="PpnN_C"/>
</dbReference>
<dbReference type="Pfam" id="PF11892">
    <property type="entry name" value="PpnN_C"/>
    <property type="match status" value="1"/>
</dbReference>
<dbReference type="InterPro" id="IPR052341">
    <property type="entry name" value="LOG_family_nucleotidases"/>
</dbReference>
<comment type="caution">
    <text evidence="6">The sequence shown here is derived from an EMBL/GenBank/DDBJ whole genome shotgun (WGS) entry which is preliminary data.</text>
</comment>
<dbReference type="GO" id="GO:0047405">
    <property type="term" value="F:pyrimidine-5'-nucleotide nucleosidase activity"/>
    <property type="evidence" value="ECO:0007669"/>
    <property type="project" value="UniProtKB-EC"/>
</dbReference>
<evidence type="ECO:0000256" key="3">
    <source>
        <dbReference type="ARBA" id="ARBA00031983"/>
    </source>
</evidence>
<dbReference type="InterPro" id="IPR031100">
    <property type="entry name" value="LOG_fam"/>
</dbReference>
<protein>
    <recommendedName>
        <fullName evidence="3">AMP nucleosidase</fullName>
        <ecNumber evidence="2">3.2.2.4</ecNumber>
    </recommendedName>
    <alternativeName>
        <fullName evidence="3">AMP nucleosidase</fullName>
    </alternativeName>
</protein>
<accession>A0ABV6H008</accession>
<dbReference type="EC" id="3.2.2.4" evidence="2"/>
<dbReference type="Gene3D" id="3.30.1850.10">
    <property type="entry name" value="MoCo carrier protein-like"/>
    <property type="match status" value="1"/>
</dbReference>
<evidence type="ECO:0000313" key="6">
    <source>
        <dbReference type="EMBL" id="MFC0308382.1"/>
    </source>
</evidence>
<proteinExistence type="predicted"/>
<sequence length="457" mass="51450">MSVYYINPRGSMDQLSHLEVARLKQGAEGDLYPLYRNCSLAVLNSGSITDNSRELLGQYPDFAINLCARERGIALELHNPPPSAFVDDRIIRNIQYHLFAVLRDIIFAHINQERFRGAYLPQAEPSERITNQVFSILRNAKALPLGEDPNLVVCWGGHSINEIEYQYCRAVGLELGYRELNIVTGCGPGVMEAPMKGAAIGHANQRFKNSRFIGITEPSIIASEPPNPIVNELIIMPDIEKRLEAFTRLGHVFLIFPGGPGTFEEFLFLLGIKLHPDNQAQEMPLILTGPAACADYFNAIDRFVEKVLGEKARQQYEIIIDNPVLVARKAKQAMELIKQQRYQRNDSYSFNWAVKIDPVLQAPFVPTHQAMAELDLHLNQPLMALVSNLRRAFSGIVAGNIKPDTIDAVEQYGVFKLHGDPMVLEQMEILLKSFVAQHRMKLPSAEAYIPCYEIIRE</sequence>
<evidence type="ECO:0000313" key="7">
    <source>
        <dbReference type="Proteomes" id="UP001589767"/>
    </source>
</evidence>
<dbReference type="EMBL" id="JBHLWB010000001">
    <property type="protein sequence ID" value="MFC0308382.1"/>
    <property type="molecule type" value="Genomic_DNA"/>
</dbReference>
<dbReference type="RefSeq" id="WP_382368242.1">
    <property type="nucleotide sequence ID" value="NZ_JBHLWB010000001.1"/>
</dbReference>
<keyword evidence="7" id="KW-1185">Reference proteome</keyword>
<evidence type="ECO:0000256" key="2">
    <source>
        <dbReference type="ARBA" id="ARBA00011985"/>
    </source>
</evidence>
<reference evidence="6 7" key="1">
    <citation type="submission" date="2024-09" db="EMBL/GenBank/DDBJ databases">
        <authorList>
            <person name="Sun Q."/>
            <person name="Mori K."/>
        </authorList>
    </citation>
    <scope>NUCLEOTIDE SEQUENCE [LARGE SCALE GENOMIC DNA]</scope>
    <source>
        <strain evidence="6 7">CCM 7539</strain>
    </source>
</reference>
<dbReference type="NCBIfam" id="NF038390">
    <property type="entry name" value="Nsidase_PpnN"/>
    <property type="match status" value="1"/>
</dbReference>
<organism evidence="6 7">
    <name type="scientific">Gallibacterium trehalosifermentans</name>
    <dbReference type="NCBI Taxonomy" id="516935"/>
    <lineage>
        <taxon>Bacteria</taxon>
        <taxon>Pseudomonadati</taxon>
        <taxon>Pseudomonadota</taxon>
        <taxon>Gammaproteobacteria</taxon>
        <taxon>Pasteurellales</taxon>
        <taxon>Pasteurellaceae</taxon>
        <taxon>Gallibacterium</taxon>
    </lineage>
</organism>
<dbReference type="InterPro" id="IPR027820">
    <property type="entry name" value="PpnN_N"/>
</dbReference>
<dbReference type="GO" id="GO:0008714">
    <property type="term" value="F:AMP nucleosidase activity"/>
    <property type="evidence" value="ECO:0007669"/>
    <property type="project" value="UniProtKB-EC"/>
</dbReference>
<gene>
    <name evidence="6" type="primary">ppnN</name>
    <name evidence="6" type="ORF">ACFFHK_01505</name>
</gene>
<evidence type="ECO:0000256" key="1">
    <source>
        <dbReference type="ARBA" id="ARBA00000274"/>
    </source>
</evidence>
<dbReference type="Pfam" id="PF03641">
    <property type="entry name" value="Lysine_decarbox"/>
    <property type="match status" value="1"/>
</dbReference>
<dbReference type="PANTHER" id="PTHR43393:SF1">
    <property type="entry name" value="PYRIMIDINE_PURINE NUCLEOTIDE 5'-MONOPHOSPHATE NUCLEOSIDASE"/>
    <property type="match status" value="1"/>
</dbReference>
<evidence type="ECO:0000259" key="4">
    <source>
        <dbReference type="Pfam" id="PF11892"/>
    </source>
</evidence>
<feature type="domain" description="Pyrimidine/purine nucleotide 5'-monophosphate nucleosidase C-terminal" evidence="4">
    <location>
        <begin position="334"/>
        <end position="455"/>
    </location>
</feature>
<dbReference type="InterPro" id="IPR049788">
    <property type="entry name" value="PpnN"/>
</dbReference>
<name>A0ABV6H008_9PAST</name>
<dbReference type="SUPFAM" id="SSF102405">
    <property type="entry name" value="MCP/YpsA-like"/>
    <property type="match status" value="1"/>
</dbReference>
<keyword evidence="6" id="KW-0326">Glycosidase</keyword>
<keyword evidence="6" id="KW-0378">Hydrolase</keyword>
<dbReference type="Pfam" id="PF14793">
    <property type="entry name" value="DUF4478"/>
    <property type="match status" value="1"/>
</dbReference>
<feature type="domain" description="Pyrimidine/purine nucleotide 5'-monophosphate nucleosidase N-terminal" evidence="5">
    <location>
        <begin position="5"/>
        <end position="109"/>
    </location>
</feature>
<dbReference type="PANTHER" id="PTHR43393">
    <property type="entry name" value="CYTOKININ RIBOSIDE 5'-MONOPHOSPHATE PHOSPHORIBOHYDROLASE"/>
    <property type="match status" value="1"/>
</dbReference>
<evidence type="ECO:0000259" key="5">
    <source>
        <dbReference type="Pfam" id="PF14793"/>
    </source>
</evidence>
<comment type="catalytic activity">
    <reaction evidence="1">
        <text>AMP + H2O = D-ribose 5-phosphate + adenine</text>
        <dbReference type="Rhea" id="RHEA:20129"/>
        <dbReference type="ChEBI" id="CHEBI:15377"/>
        <dbReference type="ChEBI" id="CHEBI:16708"/>
        <dbReference type="ChEBI" id="CHEBI:78346"/>
        <dbReference type="ChEBI" id="CHEBI:456215"/>
        <dbReference type="EC" id="3.2.2.4"/>
    </reaction>
</comment>
<dbReference type="Proteomes" id="UP001589767">
    <property type="component" value="Unassembled WGS sequence"/>
</dbReference>
<dbReference type="InterPro" id="IPR037153">
    <property type="entry name" value="PpnN-like_sf"/>
</dbReference>